<gene>
    <name evidence="6" type="primary">LOC108683273</name>
</gene>
<protein>
    <submittedName>
        <fullName evidence="6">Nuclear pore complex protein DDB_G0274915</fullName>
    </submittedName>
</protein>
<dbReference type="Proteomes" id="UP000694843">
    <property type="component" value="Unplaced"/>
</dbReference>
<reference evidence="6" key="1">
    <citation type="submission" date="2025-08" db="UniProtKB">
        <authorList>
            <consortium name="RefSeq"/>
        </authorList>
    </citation>
    <scope>IDENTIFICATION</scope>
    <source>
        <tissue evidence="6">Whole organism</tissue>
    </source>
</reference>
<dbReference type="AlphaFoldDB" id="A0A8B7PPD2"/>
<evidence type="ECO:0000256" key="3">
    <source>
        <dbReference type="SAM" id="MobiDB-lite"/>
    </source>
</evidence>
<dbReference type="GO" id="GO:0042302">
    <property type="term" value="F:structural constituent of cuticle"/>
    <property type="evidence" value="ECO:0007669"/>
    <property type="project" value="UniProtKB-UniRule"/>
</dbReference>
<dbReference type="GO" id="GO:0005615">
    <property type="term" value="C:extracellular space"/>
    <property type="evidence" value="ECO:0007669"/>
    <property type="project" value="TreeGrafter"/>
</dbReference>
<dbReference type="OrthoDB" id="6423516at2759"/>
<dbReference type="Pfam" id="PF00379">
    <property type="entry name" value="Chitin_bind_4"/>
    <property type="match status" value="1"/>
</dbReference>
<dbReference type="OMA" id="TAKPYYT"/>
<evidence type="ECO:0000256" key="1">
    <source>
        <dbReference type="ARBA" id="ARBA00022460"/>
    </source>
</evidence>
<sequence>MRGIQKCALSAFALAALCCGVFSIPAKLHLSGGSTAHRQSRGDFHATFREANLQQLDQLKPPVLGRTGFELHQNGTQRKGRNFFLRGSTDFGAAAKFNGLQKPSSGFSPPKQNLLPNSASLKCTDIPPATPIRGYSYTTPKKPFLFYQTPPSGLYGTPDHPTTTPSYTITTPCSPPTPTTESTVTRSTPPTTKPTRSTVTPTTPPTTHTTPPTTKPPRSTVTSTTPPTTHHSTTKSNNTTFGMPYVFSYGVSDKDSGNHYNRHETHDGNMMEGQYKVLLPDGRTQVVAYFDKGHGYNAKVTYI</sequence>
<name>A0A8B7PPD2_HYAAZ</name>
<dbReference type="PANTHER" id="PTHR12236:SF79">
    <property type="entry name" value="CUTICULAR PROTEIN 50CB-RELATED"/>
    <property type="match status" value="1"/>
</dbReference>
<dbReference type="InterPro" id="IPR051217">
    <property type="entry name" value="Insect_Cuticle_Struc_Prot"/>
</dbReference>
<organism evidence="5 6">
    <name type="scientific">Hyalella azteca</name>
    <name type="common">Amphipod</name>
    <dbReference type="NCBI Taxonomy" id="294128"/>
    <lineage>
        <taxon>Eukaryota</taxon>
        <taxon>Metazoa</taxon>
        <taxon>Ecdysozoa</taxon>
        <taxon>Arthropoda</taxon>
        <taxon>Crustacea</taxon>
        <taxon>Multicrustacea</taxon>
        <taxon>Malacostraca</taxon>
        <taxon>Eumalacostraca</taxon>
        <taxon>Peracarida</taxon>
        <taxon>Amphipoda</taxon>
        <taxon>Senticaudata</taxon>
        <taxon>Talitrida</taxon>
        <taxon>Talitroidea</taxon>
        <taxon>Hyalellidae</taxon>
        <taxon>Hyalella</taxon>
    </lineage>
</organism>
<dbReference type="RefSeq" id="XP_018028063.1">
    <property type="nucleotide sequence ID" value="XM_018172574.1"/>
</dbReference>
<feature type="compositionally biased region" description="Low complexity" evidence="3">
    <location>
        <begin position="179"/>
        <end position="239"/>
    </location>
</feature>
<proteinExistence type="predicted"/>
<feature type="signal peptide" evidence="4">
    <location>
        <begin position="1"/>
        <end position="23"/>
    </location>
</feature>
<dbReference type="InterPro" id="IPR000618">
    <property type="entry name" value="Insect_cuticle"/>
</dbReference>
<evidence type="ECO:0000313" key="6">
    <source>
        <dbReference type="RefSeq" id="XP_018028063.1"/>
    </source>
</evidence>
<dbReference type="PANTHER" id="PTHR12236">
    <property type="entry name" value="STRUCTURAL CONTITUENT OF CUTICLE"/>
    <property type="match status" value="1"/>
</dbReference>
<evidence type="ECO:0000313" key="5">
    <source>
        <dbReference type="Proteomes" id="UP000694843"/>
    </source>
</evidence>
<evidence type="ECO:0000256" key="4">
    <source>
        <dbReference type="SAM" id="SignalP"/>
    </source>
</evidence>
<feature type="chain" id="PRO_5034942548" evidence="4">
    <location>
        <begin position="24"/>
        <end position="303"/>
    </location>
</feature>
<feature type="compositionally biased region" description="Low complexity" evidence="3">
    <location>
        <begin position="161"/>
        <end position="172"/>
    </location>
</feature>
<evidence type="ECO:0000256" key="2">
    <source>
        <dbReference type="PROSITE-ProRule" id="PRU00497"/>
    </source>
</evidence>
<dbReference type="GeneID" id="108683273"/>
<keyword evidence="4" id="KW-0732">Signal</keyword>
<accession>A0A8B7PPD2</accession>
<feature type="region of interest" description="Disordered" evidence="3">
    <location>
        <begin position="155"/>
        <end position="239"/>
    </location>
</feature>
<dbReference type="PROSITE" id="PS51155">
    <property type="entry name" value="CHIT_BIND_RR_2"/>
    <property type="match status" value="1"/>
</dbReference>
<dbReference type="KEGG" id="hazt:108683273"/>
<keyword evidence="5" id="KW-1185">Reference proteome</keyword>
<keyword evidence="1 2" id="KW-0193">Cuticle</keyword>
<dbReference type="GO" id="GO:0031012">
    <property type="term" value="C:extracellular matrix"/>
    <property type="evidence" value="ECO:0007669"/>
    <property type="project" value="TreeGrafter"/>
</dbReference>